<evidence type="ECO:0000256" key="13">
    <source>
        <dbReference type="PIRSR" id="PIRSR601508-1"/>
    </source>
</evidence>
<keyword evidence="10" id="KW-0325">Glycoprotein</keyword>
<dbReference type="PRINTS" id="PR00177">
    <property type="entry name" value="NMDARECEPTOR"/>
</dbReference>
<feature type="site" description="Interaction with the cone snail toxin Con-ikot-ikot" evidence="14">
    <location>
        <position position="160"/>
    </location>
</feature>
<feature type="disulfide bond" evidence="15">
    <location>
        <begin position="194"/>
        <end position="249"/>
    </location>
</feature>
<evidence type="ECO:0000256" key="2">
    <source>
        <dbReference type="ARBA" id="ARBA00008685"/>
    </source>
</evidence>
<keyword evidence="7" id="KW-0406">Ion transport</keyword>
<dbReference type="Gene3D" id="3.40.190.10">
    <property type="entry name" value="Periplasmic binding protein-like II"/>
    <property type="match status" value="1"/>
</dbReference>
<dbReference type="Proteomes" id="UP000886998">
    <property type="component" value="Unassembled WGS sequence"/>
</dbReference>
<dbReference type="InterPro" id="IPR001508">
    <property type="entry name" value="Iono_Glu_rcpt_met"/>
</dbReference>
<keyword evidence="6 16" id="KW-1133">Transmembrane helix</keyword>
<dbReference type="InterPro" id="IPR015683">
    <property type="entry name" value="Ionotropic_Glu_rcpt"/>
</dbReference>
<dbReference type="EMBL" id="BMAV01013371">
    <property type="protein sequence ID" value="GFY61000.1"/>
    <property type="molecule type" value="Genomic_DNA"/>
</dbReference>
<evidence type="ECO:0000256" key="16">
    <source>
        <dbReference type="SAM" id="Phobius"/>
    </source>
</evidence>
<evidence type="ECO:0000256" key="12">
    <source>
        <dbReference type="ARBA" id="ARBA00023303"/>
    </source>
</evidence>
<feature type="site" description="Crucial to convey clamshell closure to channel opening" evidence="14">
    <location>
        <position position="133"/>
    </location>
</feature>
<keyword evidence="15" id="KW-1015">Disulfide bond</keyword>
<keyword evidence="12" id="KW-0407">Ion channel</keyword>
<feature type="transmembrane region" description="Helical" evidence="16">
    <location>
        <begin position="29"/>
        <end position="48"/>
    </location>
</feature>
<evidence type="ECO:0000313" key="19">
    <source>
        <dbReference type="Proteomes" id="UP000886998"/>
    </source>
</evidence>
<feature type="binding site" evidence="13">
    <location>
        <position position="155"/>
    </location>
    <ligand>
        <name>L-glutamate</name>
        <dbReference type="ChEBI" id="CHEBI:29985"/>
    </ligand>
</feature>
<feature type="transmembrane region" description="Helical" evidence="16">
    <location>
        <begin position="104"/>
        <end position="126"/>
    </location>
</feature>
<dbReference type="AlphaFoldDB" id="A0A8X6XYM8"/>
<keyword evidence="9 18" id="KW-0675">Receptor</keyword>
<dbReference type="SUPFAM" id="SSF53850">
    <property type="entry name" value="Periplasmic binding protein-like II"/>
    <property type="match status" value="1"/>
</dbReference>
<keyword evidence="11" id="KW-1071">Ligand-gated ion channel</keyword>
<dbReference type="InterPro" id="IPR001320">
    <property type="entry name" value="Iontro_rcpt_C"/>
</dbReference>
<evidence type="ECO:0000256" key="7">
    <source>
        <dbReference type="ARBA" id="ARBA00023065"/>
    </source>
</evidence>
<name>A0A8X6XYM8_9ARAC</name>
<evidence type="ECO:0000313" key="18">
    <source>
        <dbReference type="EMBL" id="GFY61000.1"/>
    </source>
</evidence>
<evidence type="ECO:0000256" key="8">
    <source>
        <dbReference type="ARBA" id="ARBA00023136"/>
    </source>
</evidence>
<protein>
    <submittedName>
        <fullName evidence="18">Glutamate receptor 4</fullName>
    </submittedName>
</protein>
<dbReference type="Gene3D" id="1.10.287.70">
    <property type="match status" value="1"/>
</dbReference>
<comment type="similarity">
    <text evidence="2">Belongs to the glutamate-gated ion channel (TC 1.A.10.1) family.</text>
</comment>
<organism evidence="18 19">
    <name type="scientific">Trichonephila inaurata madagascariensis</name>
    <dbReference type="NCBI Taxonomy" id="2747483"/>
    <lineage>
        <taxon>Eukaryota</taxon>
        <taxon>Metazoa</taxon>
        <taxon>Ecdysozoa</taxon>
        <taxon>Arthropoda</taxon>
        <taxon>Chelicerata</taxon>
        <taxon>Arachnida</taxon>
        <taxon>Araneae</taxon>
        <taxon>Araneomorphae</taxon>
        <taxon>Entelegynae</taxon>
        <taxon>Araneoidea</taxon>
        <taxon>Nephilidae</taxon>
        <taxon>Trichonephila</taxon>
        <taxon>Trichonephila inaurata</taxon>
    </lineage>
</organism>
<accession>A0A8X6XYM8</accession>
<keyword evidence="5 16" id="KW-0812">Transmembrane</keyword>
<dbReference type="FunFam" id="3.40.190.10:FF:000087">
    <property type="entry name" value="glutamate receptor 4 isoform X2"/>
    <property type="match status" value="1"/>
</dbReference>
<evidence type="ECO:0000256" key="3">
    <source>
        <dbReference type="ARBA" id="ARBA00022448"/>
    </source>
</evidence>
<dbReference type="SUPFAM" id="SSF81324">
    <property type="entry name" value="Voltage-gated potassium channels"/>
    <property type="match status" value="1"/>
</dbReference>
<sequence length="332" mass="37633">MSLGISIMIKKPMKKKPGVFSFMNPLSEEIWMCIIFAYVGVSVVLFLVSRFSLQEWKYEEHFMGPNTSNDFSLYNSLWFSLGAFMQQGCDICPRSIAGRIVGSVWWFFTLIIISSYTANLAAFLTVERMVTPINSADDLAKQTEVEYGTLMYSSTQEFFRSYEEGIRRVRESKGKYAFLIESTKNDYINERQPCDTMKVGRNLDAKGYGVATPLGSNIRDLLNLAVLSMKEKGDLARLENKWWYDRSECKNGDSKESTQNELTLSNVAGCFYILIGGLILAMIVALMEFCYKARIEAKRSKMSLFDAMKSKVRMSITGEPNGENGRVRTGSV</sequence>
<evidence type="ECO:0000256" key="14">
    <source>
        <dbReference type="PIRSR" id="PIRSR601508-2"/>
    </source>
</evidence>
<evidence type="ECO:0000256" key="6">
    <source>
        <dbReference type="ARBA" id="ARBA00022989"/>
    </source>
</evidence>
<feature type="binding site" evidence="13">
    <location>
        <position position="154"/>
    </location>
    <ligand>
        <name>L-glutamate</name>
        <dbReference type="ChEBI" id="CHEBI:29985"/>
    </ligand>
</feature>
<dbReference type="SMART" id="SM00079">
    <property type="entry name" value="PBPe"/>
    <property type="match status" value="1"/>
</dbReference>
<feature type="domain" description="Ionotropic glutamate receptor C-terminal" evidence="17">
    <location>
        <begin position="38"/>
        <end position="245"/>
    </location>
</feature>
<gene>
    <name evidence="18" type="primary">GRIA4</name>
    <name evidence="18" type="ORF">TNIN_70511</name>
</gene>
<keyword evidence="19" id="KW-1185">Reference proteome</keyword>
<reference evidence="18" key="1">
    <citation type="submission" date="2020-08" db="EMBL/GenBank/DDBJ databases">
        <title>Multicomponent nature underlies the extraordinary mechanical properties of spider dragline silk.</title>
        <authorList>
            <person name="Kono N."/>
            <person name="Nakamura H."/>
            <person name="Mori M."/>
            <person name="Yoshida Y."/>
            <person name="Ohtoshi R."/>
            <person name="Malay A.D."/>
            <person name="Moran D.A.P."/>
            <person name="Tomita M."/>
            <person name="Numata K."/>
            <person name="Arakawa K."/>
        </authorList>
    </citation>
    <scope>NUCLEOTIDE SEQUENCE</scope>
</reference>
<dbReference type="GO" id="GO:0005886">
    <property type="term" value="C:plasma membrane"/>
    <property type="evidence" value="ECO:0007669"/>
    <property type="project" value="UniProtKB-SubCell"/>
</dbReference>
<keyword evidence="8 16" id="KW-0472">Membrane</keyword>
<proteinExistence type="inferred from homology"/>
<keyword evidence="4" id="KW-1003">Cell membrane</keyword>
<feature type="transmembrane region" description="Helical" evidence="16">
    <location>
        <begin position="271"/>
        <end position="291"/>
    </location>
</feature>
<feature type="binding site" evidence="13">
    <location>
        <position position="181"/>
    </location>
    <ligand>
        <name>L-glutamate</name>
        <dbReference type="ChEBI" id="CHEBI:29985"/>
    </ligand>
</feature>
<evidence type="ECO:0000256" key="11">
    <source>
        <dbReference type="ARBA" id="ARBA00023286"/>
    </source>
</evidence>
<evidence type="ECO:0000256" key="15">
    <source>
        <dbReference type="PIRSR" id="PIRSR601508-3"/>
    </source>
</evidence>
<dbReference type="PANTHER" id="PTHR18966">
    <property type="entry name" value="IONOTROPIC GLUTAMATE RECEPTOR"/>
    <property type="match status" value="1"/>
</dbReference>
<evidence type="ECO:0000256" key="4">
    <source>
        <dbReference type="ARBA" id="ARBA00022475"/>
    </source>
</evidence>
<dbReference type="FunFam" id="1.10.287.70:FF:000067">
    <property type="entry name" value="glutamate receptor 2 isoform X1"/>
    <property type="match status" value="1"/>
</dbReference>
<dbReference type="Pfam" id="PF00060">
    <property type="entry name" value="Lig_chan"/>
    <property type="match status" value="1"/>
</dbReference>
<dbReference type="GO" id="GO:0015276">
    <property type="term" value="F:ligand-gated monoatomic ion channel activity"/>
    <property type="evidence" value="ECO:0007669"/>
    <property type="project" value="InterPro"/>
</dbReference>
<comment type="caution">
    <text evidence="18">The sequence shown here is derived from an EMBL/GenBank/DDBJ whole genome shotgun (WGS) entry which is preliminary data.</text>
</comment>
<dbReference type="OrthoDB" id="5984008at2759"/>
<evidence type="ECO:0000256" key="9">
    <source>
        <dbReference type="ARBA" id="ARBA00023170"/>
    </source>
</evidence>
<evidence type="ECO:0000256" key="10">
    <source>
        <dbReference type="ARBA" id="ARBA00023180"/>
    </source>
</evidence>
<evidence type="ECO:0000256" key="1">
    <source>
        <dbReference type="ARBA" id="ARBA00004651"/>
    </source>
</evidence>
<keyword evidence="3" id="KW-0813">Transport</keyword>
<dbReference type="GO" id="GO:0038023">
    <property type="term" value="F:signaling receptor activity"/>
    <property type="evidence" value="ECO:0007669"/>
    <property type="project" value="InterPro"/>
</dbReference>
<comment type="subcellular location">
    <subcellularLocation>
        <location evidence="1">Cell membrane</location>
        <topology evidence="1">Multi-pass membrane protein</topology>
    </subcellularLocation>
</comment>
<evidence type="ECO:0000256" key="5">
    <source>
        <dbReference type="ARBA" id="ARBA00022692"/>
    </source>
</evidence>
<evidence type="ECO:0000259" key="17">
    <source>
        <dbReference type="SMART" id="SM00079"/>
    </source>
</evidence>